<dbReference type="InterPro" id="IPR014756">
    <property type="entry name" value="Ig_E-set"/>
</dbReference>
<keyword evidence="4" id="KW-0624">Polysaccharide degradation</keyword>
<sequence>MKTGFRTLVALCVALGSGMPVVENEQMVHAQDQAPTQLYVAKNGSDTFEGTMSRPFATLEKARDAIREMKSAGALPPGGVKVTIRGGEYRFTDTFQLDERDSGTLDSPITYEAYQGEKVTISGGDTIDASMFRPVSDPSILGRLPKEAGSKVMQLDLKALGITDYGVLGSTSNVPPELFINGNVMTLARWPNSGFTTVDQVVKTPDSAAGTGYTFTYKDSGLHKWQSIDYTWMLGYWGNDWATNDLQIKSIDQERTTIETYKGTSYAMKAGQRFYFYNILEELDAPGEWYVDRNTGMLYLYPPAPLQESKIQLSLFNKNLITMNNTSNVIFSHLAMEVHRGNAIDITGGENNRIQYCEISKMGGYAVKINGGRNNGVYGSSIYSMGNGGVLLNGGDFTTLTPAGNYADNNDIYNYARIKLTYTSAVELNGVGNRATHNKMHNAPHLAIQFRGNDHVMEYNEIYDVVKETADASAIYSGRSFVWRGNVINNNYFHDIIASDLRVSTAAIYLDDYMSGVEMRGNVFYKIGKQAFKLANGRENVVENNLVIDTGSSIAFMTRGYKPGEKNYESLMSKFDQVPYQSDIWAQRYPTLPNILNDDPLLPKRNVVRNNAFVNSGPITGDSQNMKLGTFENNLSFANKDDIGFEDAANGNFQLRNDSVIFSSIPEFKSIPFHEMGVKAAGLPPSQSGLSVKSVDYPQNGDDVKVQMSLNGNSFEGIKDETGLRLREGTDYVTEGSSVRLNKSYLASLAQGYHALTFSFSAGNDAFLNVNVLPPASAQLSSSSLKYAQNSGDSTIGMSLNGNTLLSINDGSQVLKEGTDYINNGTSVTFKSSYLMKLALGQYNLRFTFSSGTEAVLALSVVQESYTLNKTYSASSQWSNDYSAAKAFDGNPASRWSAEKGKTANQHLTVDFGDSITFNQVIVRESSYQRVNHYVLQYSEDGENYIDIPGTEGSSIGTSKTIDFDPVTTQYLRLLMYSTKLESGASKEPTINEVEVYYVPPVNPIELTVPGDLTVEAVGERTKVDIGTATSTEGVVVTNDAPSDFPLGTTVVTWTAKDAEGRTRTATQKVTVVDTVPPVITGEAAPQPNLNGWYRTPVTVHFTAVDSGSGVASVTPDIVLSNDGRDQTATGTAVDKAGNTATAAVYGIHIDTVKPMIDIKAAPSYTTSQTMTVAYSVYDDLSGVDSIKALLNGSPVVNGQAVRLADLAGANTLTVTASDKAGNITEQTVSLQVVIDAAVTITPKTLNLKSQGGANSMTAGIALPQGYAASQLDTGSIRLTVNGKVIPAQAIPQGAGGTGSSLTVKFDRQQVIAALGTAEGNVTLTVSGSLLDGKSFAGSDTIRVIH</sequence>
<gene>
    <name evidence="6" type="ORF">ACFQ4B_14590</name>
</gene>
<dbReference type="EMBL" id="JBHTLU010000015">
    <property type="protein sequence ID" value="MFD1221351.1"/>
    <property type="molecule type" value="Genomic_DNA"/>
</dbReference>
<dbReference type="Pfam" id="PF13229">
    <property type="entry name" value="Beta_helix"/>
    <property type="match status" value="1"/>
</dbReference>
<keyword evidence="1" id="KW-0732">Signal</keyword>
<dbReference type="SUPFAM" id="SSF81296">
    <property type="entry name" value="E set domains"/>
    <property type="match status" value="2"/>
</dbReference>
<dbReference type="Pfam" id="PF03442">
    <property type="entry name" value="CBM_X2"/>
    <property type="match status" value="2"/>
</dbReference>
<dbReference type="Gene3D" id="2.160.20.10">
    <property type="entry name" value="Single-stranded right-handed beta-helix, Pectin lyase-like"/>
    <property type="match status" value="2"/>
</dbReference>
<reference evidence="7" key="1">
    <citation type="journal article" date="2019" name="Int. J. Syst. Evol. Microbiol.">
        <title>The Global Catalogue of Microorganisms (GCM) 10K type strain sequencing project: providing services to taxonomists for standard genome sequencing and annotation.</title>
        <authorList>
            <consortium name="The Broad Institute Genomics Platform"/>
            <consortium name="The Broad Institute Genome Sequencing Center for Infectious Disease"/>
            <person name="Wu L."/>
            <person name="Ma J."/>
        </authorList>
    </citation>
    <scope>NUCLEOTIDE SEQUENCE [LARGE SCALE GENOMIC DNA]</scope>
    <source>
        <strain evidence="7">CCUG 53270</strain>
    </source>
</reference>
<dbReference type="PANTHER" id="PTHR36453">
    <property type="entry name" value="SECRETED PROTEIN-RELATED"/>
    <property type="match status" value="1"/>
</dbReference>
<evidence type="ECO:0000313" key="7">
    <source>
        <dbReference type="Proteomes" id="UP001597180"/>
    </source>
</evidence>
<dbReference type="SMART" id="SM00710">
    <property type="entry name" value="PbH1"/>
    <property type="match status" value="7"/>
</dbReference>
<dbReference type="InterPro" id="IPR005102">
    <property type="entry name" value="Carbo-bd_X2"/>
</dbReference>
<dbReference type="InterPro" id="IPR012334">
    <property type="entry name" value="Pectin_lyas_fold"/>
</dbReference>
<evidence type="ECO:0000313" key="6">
    <source>
        <dbReference type="EMBL" id="MFD1221351.1"/>
    </source>
</evidence>
<dbReference type="Gene3D" id="2.60.120.260">
    <property type="entry name" value="Galactose-binding domain-like"/>
    <property type="match status" value="1"/>
</dbReference>
<evidence type="ECO:0000256" key="2">
    <source>
        <dbReference type="ARBA" id="ARBA00023001"/>
    </source>
</evidence>
<evidence type="ECO:0000259" key="5">
    <source>
        <dbReference type="PROSITE" id="PS50022"/>
    </source>
</evidence>
<dbReference type="Proteomes" id="UP001597180">
    <property type="component" value="Unassembled WGS sequence"/>
</dbReference>
<dbReference type="SUPFAM" id="SSF49785">
    <property type="entry name" value="Galactose-binding domain-like"/>
    <property type="match status" value="1"/>
</dbReference>
<dbReference type="InterPro" id="IPR039448">
    <property type="entry name" value="Beta_helix"/>
</dbReference>
<evidence type="ECO:0000256" key="3">
    <source>
        <dbReference type="ARBA" id="ARBA00023277"/>
    </source>
</evidence>
<dbReference type="Pfam" id="PF00754">
    <property type="entry name" value="F5_F8_type_C"/>
    <property type="match status" value="1"/>
</dbReference>
<comment type="caution">
    <text evidence="6">The sequence shown here is derived from an EMBL/GenBank/DDBJ whole genome shotgun (WGS) entry which is preliminary data.</text>
</comment>
<accession>A0ABW3UN61</accession>
<keyword evidence="2" id="KW-0136">Cellulose degradation</keyword>
<dbReference type="PROSITE" id="PS50022">
    <property type="entry name" value="FA58C_3"/>
    <property type="match status" value="1"/>
</dbReference>
<proteinExistence type="predicted"/>
<dbReference type="PANTHER" id="PTHR36453:SF1">
    <property type="entry name" value="RIGHT HANDED BETA HELIX DOMAIN-CONTAINING PROTEIN"/>
    <property type="match status" value="1"/>
</dbReference>
<keyword evidence="3" id="KW-0119">Carbohydrate metabolism</keyword>
<dbReference type="InterPro" id="IPR013783">
    <property type="entry name" value="Ig-like_fold"/>
</dbReference>
<evidence type="ECO:0000256" key="1">
    <source>
        <dbReference type="ARBA" id="ARBA00022729"/>
    </source>
</evidence>
<dbReference type="InterPro" id="IPR008979">
    <property type="entry name" value="Galactose-bd-like_sf"/>
</dbReference>
<dbReference type="InterPro" id="IPR000421">
    <property type="entry name" value="FA58C"/>
</dbReference>
<evidence type="ECO:0000256" key="4">
    <source>
        <dbReference type="ARBA" id="ARBA00023326"/>
    </source>
</evidence>
<keyword evidence="7" id="KW-1185">Reference proteome</keyword>
<dbReference type="InterPro" id="IPR011050">
    <property type="entry name" value="Pectin_lyase_fold/virulence"/>
</dbReference>
<name>A0ABW3UN61_9BACL</name>
<dbReference type="SUPFAM" id="SSF51126">
    <property type="entry name" value="Pectin lyase-like"/>
    <property type="match status" value="1"/>
</dbReference>
<dbReference type="Gene3D" id="2.60.40.10">
    <property type="entry name" value="Immunoglobulins"/>
    <property type="match status" value="2"/>
</dbReference>
<dbReference type="RefSeq" id="WP_345589795.1">
    <property type="nucleotide sequence ID" value="NZ_BAABJG010000021.1"/>
</dbReference>
<dbReference type="InterPro" id="IPR006626">
    <property type="entry name" value="PbH1"/>
</dbReference>
<protein>
    <submittedName>
        <fullName evidence="6">X2-like carbohydrate binding domain-containing protein</fullName>
    </submittedName>
</protein>
<feature type="domain" description="F5/8 type C" evidence="5">
    <location>
        <begin position="854"/>
        <end position="999"/>
    </location>
</feature>
<organism evidence="6 7">
    <name type="scientific">Paenibacillus vulneris</name>
    <dbReference type="NCBI Taxonomy" id="1133364"/>
    <lineage>
        <taxon>Bacteria</taxon>
        <taxon>Bacillati</taxon>
        <taxon>Bacillota</taxon>
        <taxon>Bacilli</taxon>
        <taxon>Bacillales</taxon>
        <taxon>Paenibacillaceae</taxon>
        <taxon>Paenibacillus</taxon>
    </lineage>
</organism>